<dbReference type="STRING" id="52131.GA0061100_106160"/>
<dbReference type="InterPro" id="IPR050268">
    <property type="entry name" value="NADH-dep_flavin_reductase"/>
</dbReference>
<keyword evidence="4" id="KW-1185">Reference proteome</keyword>
<reference evidence="4" key="1">
    <citation type="submission" date="2016-08" db="EMBL/GenBank/DDBJ databases">
        <authorList>
            <person name="Varghese N."/>
            <person name="Submissions Spin"/>
        </authorList>
    </citation>
    <scope>NUCLEOTIDE SEQUENCE [LARGE SCALE GENOMIC DNA]</scope>
    <source>
        <strain evidence="4">CCBAU 57015</strain>
    </source>
</reference>
<name>A0A1C3VIE9_9HYPH</name>
<keyword evidence="1" id="KW-0560">Oxidoreductase</keyword>
<evidence type="ECO:0000259" key="2">
    <source>
        <dbReference type="SMART" id="SM00903"/>
    </source>
</evidence>
<proteinExistence type="predicted"/>
<dbReference type="SUPFAM" id="SSF50475">
    <property type="entry name" value="FMN-binding split barrel"/>
    <property type="match status" value="1"/>
</dbReference>
<sequence length="167" mass="18381">MRDQNEENFRQSMRRLAATVCVISCQNEGIRHGITVTSVTSLCFSPLSILVCINQKASVLAPLHKEKRYCINLLQASQVEISRRFSGGVPAGERFLDGNWELEGGIPYLADAQANLFCEIDRAYSYSTHDIIIGRVSNSRFAAEVSPLIYQDGLYAIGAPIPLSNAA</sequence>
<feature type="domain" description="Flavin reductase like" evidence="2">
    <location>
        <begin position="13"/>
        <end position="157"/>
    </location>
</feature>
<dbReference type="PANTHER" id="PTHR30466:SF1">
    <property type="entry name" value="FMN REDUCTASE (NADH) RUTF"/>
    <property type="match status" value="1"/>
</dbReference>
<accession>A0A1C3VIE9</accession>
<dbReference type="PANTHER" id="PTHR30466">
    <property type="entry name" value="FLAVIN REDUCTASE"/>
    <property type="match status" value="1"/>
</dbReference>
<protein>
    <submittedName>
        <fullName evidence="3">NADH-FMN oxidoreductase RutF, flavin reductase (DIM6/NTAB) family</fullName>
    </submittedName>
</protein>
<organism evidence="3 4">
    <name type="scientific">Rhizobium hainanense</name>
    <dbReference type="NCBI Taxonomy" id="52131"/>
    <lineage>
        <taxon>Bacteria</taxon>
        <taxon>Pseudomonadati</taxon>
        <taxon>Pseudomonadota</taxon>
        <taxon>Alphaproteobacteria</taxon>
        <taxon>Hyphomicrobiales</taxon>
        <taxon>Rhizobiaceae</taxon>
        <taxon>Rhizobium/Agrobacterium group</taxon>
        <taxon>Rhizobium</taxon>
    </lineage>
</organism>
<evidence type="ECO:0000256" key="1">
    <source>
        <dbReference type="ARBA" id="ARBA00023002"/>
    </source>
</evidence>
<dbReference type="InterPro" id="IPR002563">
    <property type="entry name" value="Flavin_Rdtase-like_dom"/>
</dbReference>
<dbReference type="Pfam" id="PF01613">
    <property type="entry name" value="Flavin_Reduct"/>
    <property type="match status" value="1"/>
</dbReference>
<dbReference type="EMBL" id="FMAC01000006">
    <property type="protein sequence ID" value="SCB27405.1"/>
    <property type="molecule type" value="Genomic_DNA"/>
</dbReference>
<evidence type="ECO:0000313" key="3">
    <source>
        <dbReference type="EMBL" id="SCB27405.1"/>
    </source>
</evidence>
<gene>
    <name evidence="3" type="ORF">GA0061100_106160</name>
</gene>
<dbReference type="AlphaFoldDB" id="A0A1C3VIE9"/>
<dbReference type="InterPro" id="IPR012349">
    <property type="entry name" value="Split_barrel_FMN-bd"/>
</dbReference>
<evidence type="ECO:0000313" key="4">
    <source>
        <dbReference type="Proteomes" id="UP000186228"/>
    </source>
</evidence>
<dbReference type="Gene3D" id="2.30.110.10">
    <property type="entry name" value="Electron Transport, Fmn-binding Protein, Chain A"/>
    <property type="match status" value="1"/>
</dbReference>
<dbReference type="RefSeq" id="WP_075854485.1">
    <property type="nucleotide sequence ID" value="NZ_FMAC01000006.1"/>
</dbReference>
<dbReference type="GO" id="GO:0042602">
    <property type="term" value="F:riboflavin reductase (NADPH) activity"/>
    <property type="evidence" value="ECO:0007669"/>
    <property type="project" value="TreeGrafter"/>
</dbReference>
<dbReference type="Proteomes" id="UP000186228">
    <property type="component" value="Unassembled WGS sequence"/>
</dbReference>
<dbReference type="OrthoDB" id="9792858at2"/>
<dbReference type="GO" id="GO:0010181">
    <property type="term" value="F:FMN binding"/>
    <property type="evidence" value="ECO:0007669"/>
    <property type="project" value="InterPro"/>
</dbReference>
<dbReference type="SMART" id="SM00903">
    <property type="entry name" value="Flavin_Reduct"/>
    <property type="match status" value="1"/>
</dbReference>